<dbReference type="Proteomes" id="UP000198501">
    <property type="component" value="Unassembled WGS sequence"/>
</dbReference>
<reference evidence="1 2" key="1">
    <citation type="submission" date="2016-10" db="EMBL/GenBank/DDBJ databases">
        <authorList>
            <person name="de Groot N.N."/>
        </authorList>
    </citation>
    <scope>NUCLEOTIDE SEQUENCE [LARGE SCALE GENOMIC DNA]</scope>
    <source>
        <strain evidence="1 2">DSM 23406</strain>
    </source>
</reference>
<dbReference type="AlphaFoldDB" id="A0A1G6ZKF2"/>
<dbReference type="RefSeq" id="WP_093070956.1">
    <property type="nucleotide sequence ID" value="NZ_BSOK01000004.1"/>
</dbReference>
<accession>A0A1G6ZKF2</accession>
<name>A0A1G6ZKF2_9GAMM</name>
<organism evidence="1 2">
    <name type="scientific">Psychrobacter pacificensis</name>
    <dbReference type="NCBI Taxonomy" id="112002"/>
    <lineage>
        <taxon>Bacteria</taxon>
        <taxon>Pseudomonadati</taxon>
        <taxon>Pseudomonadota</taxon>
        <taxon>Gammaproteobacteria</taxon>
        <taxon>Moraxellales</taxon>
        <taxon>Moraxellaceae</taxon>
        <taxon>Psychrobacter</taxon>
    </lineage>
</organism>
<protein>
    <submittedName>
        <fullName evidence="1">Uncharacterized protein</fullName>
    </submittedName>
</protein>
<evidence type="ECO:0000313" key="2">
    <source>
        <dbReference type="Proteomes" id="UP000198501"/>
    </source>
</evidence>
<gene>
    <name evidence="1" type="ORF">SAMN05660405_02105</name>
</gene>
<proteinExistence type="predicted"/>
<dbReference type="EMBL" id="FNAL01000018">
    <property type="protein sequence ID" value="SDE03000.1"/>
    <property type="molecule type" value="Genomic_DNA"/>
</dbReference>
<evidence type="ECO:0000313" key="1">
    <source>
        <dbReference type="EMBL" id="SDE03000.1"/>
    </source>
</evidence>
<sequence>MNISVGKKHFLRINTWDDIYKMSGYTDSLDPKKEKLKQVINKYELPNKGRCGLSNCRTPHNIGCIVETESGRLTNLGNDCGKKYFGENFTSLSNKLSKEIDYANKIENIKLAKLNIAENYRKLNEIEADWKKIERVYRAIKSEGLDGLYDKLEQMKYSKSSIIAIQRRATESEIELEEVRTGKDVQNPFYMSDNLGDLKGLNYLTDRIKIKAIILNNKITLNRLNDFDEDKTTLKELSKMIKENEKLNDSVREAHSIIADGFKLFSADNMRQFTPLISSKRHRKLKRFLNCCFES</sequence>